<keyword evidence="20" id="KW-1185">Reference proteome</keyword>
<evidence type="ECO:0000256" key="13">
    <source>
        <dbReference type="PROSITE-ProRule" id="PRU00552"/>
    </source>
</evidence>
<evidence type="ECO:0000256" key="11">
    <source>
        <dbReference type="ARBA" id="ARBA00038719"/>
    </source>
</evidence>
<reference evidence="19 20" key="1">
    <citation type="submission" date="2016-07" db="EMBL/GenBank/DDBJ databases">
        <title>Pervasive Adenine N6-methylation of Active Genes in Fungi.</title>
        <authorList>
            <consortium name="DOE Joint Genome Institute"/>
            <person name="Mondo S.J."/>
            <person name="Dannebaum R.O."/>
            <person name="Kuo R.C."/>
            <person name="Labutti K."/>
            <person name="Haridas S."/>
            <person name="Kuo A."/>
            <person name="Salamov A."/>
            <person name="Ahrendt S.R."/>
            <person name="Lipzen A."/>
            <person name="Sullivan W."/>
            <person name="Andreopoulos W.B."/>
            <person name="Clum A."/>
            <person name="Lindquist E."/>
            <person name="Daum C."/>
            <person name="Ramamoorthy G.K."/>
            <person name="Gryganskyi A."/>
            <person name="Culley D."/>
            <person name="Magnuson J.K."/>
            <person name="James T.Y."/>
            <person name="O'Malley M.A."/>
            <person name="Stajich J.E."/>
            <person name="Spatafora J.W."/>
            <person name="Visel A."/>
            <person name="Grigoriev I.V."/>
        </authorList>
    </citation>
    <scope>NUCLEOTIDE SEQUENCE [LARGE SCALE GENOMIC DNA]</scope>
    <source>
        <strain evidence="19 20">12-1054</strain>
    </source>
</reference>
<keyword evidence="4 14" id="KW-0547">Nucleotide-binding</keyword>
<evidence type="ECO:0000256" key="14">
    <source>
        <dbReference type="RuleBase" id="RU000492"/>
    </source>
</evidence>
<evidence type="ECO:0000256" key="15">
    <source>
        <dbReference type="SAM" id="MobiDB-lite"/>
    </source>
</evidence>
<keyword evidence="8" id="KW-0508">mRNA splicing</keyword>
<protein>
    <recommendedName>
        <fullName evidence="2">RNA helicase</fullName>
        <ecNumber evidence="2">3.6.4.13</ecNumber>
    </recommendedName>
</protein>
<keyword evidence="9" id="KW-0539">Nucleus</keyword>
<dbReference type="GO" id="GO:0005524">
    <property type="term" value="F:ATP binding"/>
    <property type="evidence" value="ECO:0007669"/>
    <property type="project" value="UniProtKB-KW"/>
</dbReference>
<evidence type="ECO:0000256" key="1">
    <source>
        <dbReference type="ARBA" id="ARBA00004123"/>
    </source>
</evidence>
<feature type="non-terminal residue" evidence="19">
    <location>
        <position position="521"/>
    </location>
</feature>
<keyword evidence="6 14" id="KW-0347">Helicase</keyword>
<evidence type="ECO:0000256" key="10">
    <source>
        <dbReference type="ARBA" id="ARBA00037954"/>
    </source>
</evidence>
<dbReference type="Proteomes" id="UP000193685">
    <property type="component" value="Unassembled WGS sequence"/>
</dbReference>
<dbReference type="GO" id="GO:0003724">
    <property type="term" value="F:RNA helicase activity"/>
    <property type="evidence" value="ECO:0007669"/>
    <property type="project" value="UniProtKB-EC"/>
</dbReference>
<dbReference type="InterPro" id="IPR057479">
    <property type="entry name" value="PRP28/DDX23-like_helical"/>
</dbReference>
<evidence type="ECO:0000256" key="9">
    <source>
        <dbReference type="ARBA" id="ARBA00023242"/>
    </source>
</evidence>
<evidence type="ECO:0000256" key="8">
    <source>
        <dbReference type="ARBA" id="ARBA00023187"/>
    </source>
</evidence>
<dbReference type="CDD" id="cd18787">
    <property type="entry name" value="SF2_C_DEAD"/>
    <property type="match status" value="1"/>
</dbReference>
<evidence type="ECO:0000256" key="7">
    <source>
        <dbReference type="ARBA" id="ARBA00022840"/>
    </source>
</evidence>
<comment type="caution">
    <text evidence="19">The sequence shown here is derived from an EMBL/GenBank/DDBJ whole genome shotgun (WGS) entry which is preliminary data.</text>
</comment>
<comment type="similarity">
    <text evidence="10">Belongs to the DEAD box helicase family. DDX23/PRP28 subfamily.</text>
</comment>
<dbReference type="STRING" id="56484.A0A1Y2FLJ1"/>
<dbReference type="OMA" id="IFINYKR"/>
<dbReference type="Gene3D" id="3.40.50.300">
    <property type="entry name" value="P-loop containing nucleotide triphosphate hydrolases"/>
    <property type="match status" value="2"/>
</dbReference>
<evidence type="ECO:0000256" key="3">
    <source>
        <dbReference type="ARBA" id="ARBA00022664"/>
    </source>
</evidence>
<comment type="subunit">
    <text evidence="11">Component of the U5 snRNP complex.</text>
</comment>
<dbReference type="GeneID" id="63783869"/>
<dbReference type="AlphaFoldDB" id="A0A1Y2FLJ1"/>
<dbReference type="InterPro" id="IPR001650">
    <property type="entry name" value="Helicase_C-like"/>
</dbReference>
<evidence type="ECO:0000259" key="17">
    <source>
        <dbReference type="PROSITE" id="PS51194"/>
    </source>
</evidence>
<dbReference type="InterPro" id="IPR027417">
    <property type="entry name" value="P-loop_NTPase"/>
</dbReference>
<feature type="region of interest" description="Disordered" evidence="15">
    <location>
        <begin position="1"/>
        <end position="35"/>
    </location>
</feature>
<dbReference type="InterPro" id="IPR014014">
    <property type="entry name" value="RNA_helicase_DEAD_Q_motif"/>
</dbReference>
<name>A0A1Y2FLJ1_PROLT</name>
<dbReference type="RefSeq" id="XP_040726645.1">
    <property type="nucleotide sequence ID" value="XM_040867270.1"/>
</dbReference>
<feature type="domain" description="DEAD-box RNA helicase Q" evidence="18">
    <location>
        <begin position="132"/>
        <end position="160"/>
    </location>
</feature>
<feature type="domain" description="Helicase C-terminal" evidence="17">
    <location>
        <begin position="394"/>
        <end position="521"/>
    </location>
</feature>
<feature type="short sequence motif" description="Q motif" evidence="13">
    <location>
        <begin position="132"/>
        <end position="160"/>
    </location>
</feature>
<dbReference type="Pfam" id="PF00270">
    <property type="entry name" value="DEAD"/>
    <property type="match status" value="1"/>
</dbReference>
<dbReference type="GO" id="GO:0003676">
    <property type="term" value="F:nucleic acid binding"/>
    <property type="evidence" value="ECO:0007669"/>
    <property type="project" value="InterPro"/>
</dbReference>
<accession>A0A1Y2FLJ1</accession>
<dbReference type="PANTHER" id="PTHR47958">
    <property type="entry name" value="ATP-DEPENDENT RNA HELICASE DBP3"/>
    <property type="match status" value="1"/>
</dbReference>
<evidence type="ECO:0000256" key="2">
    <source>
        <dbReference type="ARBA" id="ARBA00012552"/>
    </source>
</evidence>
<evidence type="ECO:0000313" key="20">
    <source>
        <dbReference type="Proteomes" id="UP000193685"/>
    </source>
</evidence>
<comment type="subcellular location">
    <subcellularLocation>
        <location evidence="1">Nucleus</location>
    </subcellularLocation>
</comment>
<dbReference type="Pfam" id="PF00271">
    <property type="entry name" value="Helicase_C"/>
    <property type="match status" value="1"/>
</dbReference>
<keyword evidence="7 14" id="KW-0067">ATP-binding</keyword>
<dbReference type="Pfam" id="PF25430">
    <property type="entry name" value="DDX23"/>
    <property type="match status" value="1"/>
</dbReference>
<dbReference type="GO" id="GO:0006397">
    <property type="term" value="P:mRNA processing"/>
    <property type="evidence" value="ECO:0007669"/>
    <property type="project" value="UniProtKB-KW"/>
</dbReference>
<dbReference type="GO" id="GO:0016787">
    <property type="term" value="F:hydrolase activity"/>
    <property type="evidence" value="ECO:0007669"/>
    <property type="project" value="UniProtKB-KW"/>
</dbReference>
<dbReference type="InterPro" id="IPR014001">
    <property type="entry name" value="Helicase_ATP-bd"/>
</dbReference>
<dbReference type="OrthoDB" id="196131at2759"/>
<keyword evidence="3" id="KW-0507">mRNA processing</keyword>
<dbReference type="CDD" id="cd17945">
    <property type="entry name" value="DEADc_DDX23"/>
    <property type="match status" value="1"/>
</dbReference>
<dbReference type="EMBL" id="MCFI01000005">
    <property type="protein sequence ID" value="ORY84862.1"/>
    <property type="molecule type" value="Genomic_DNA"/>
</dbReference>
<dbReference type="GO" id="GO:0005634">
    <property type="term" value="C:nucleus"/>
    <property type="evidence" value="ECO:0007669"/>
    <property type="project" value="UniProtKB-SubCell"/>
</dbReference>
<dbReference type="InterPro" id="IPR000629">
    <property type="entry name" value="RNA-helicase_DEAD-box_CS"/>
</dbReference>
<dbReference type="PROSITE" id="PS51195">
    <property type="entry name" value="Q_MOTIF"/>
    <property type="match status" value="1"/>
</dbReference>
<evidence type="ECO:0000256" key="12">
    <source>
        <dbReference type="ARBA" id="ARBA00047984"/>
    </source>
</evidence>
<keyword evidence="5 14" id="KW-0378">Hydrolase</keyword>
<evidence type="ECO:0000259" key="16">
    <source>
        <dbReference type="PROSITE" id="PS51192"/>
    </source>
</evidence>
<feature type="domain" description="Helicase ATP-binding" evidence="16">
    <location>
        <begin position="163"/>
        <end position="366"/>
    </location>
</feature>
<evidence type="ECO:0000313" key="19">
    <source>
        <dbReference type="EMBL" id="ORY84862.1"/>
    </source>
</evidence>
<dbReference type="FunFam" id="3.40.50.300:FF:000322">
    <property type="entry name" value="probable ATP-dependent RNA helicase DDX23"/>
    <property type="match status" value="1"/>
</dbReference>
<dbReference type="GO" id="GO:0008380">
    <property type="term" value="P:RNA splicing"/>
    <property type="evidence" value="ECO:0007669"/>
    <property type="project" value="UniProtKB-KW"/>
</dbReference>
<dbReference type="PROSITE" id="PS51192">
    <property type="entry name" value="HELICASE_ATP_BIND_1"/>
    <property type="match status" value="1"/>
</dbReference>
<comment type="catalytic activity">
    <reaction evidence="12">
        <text>ATP + H2O = ADP + phosphate + H(+)</text>
        <dbReference type="Rhea" id="RHEA:13065"/>
        <dbReference type="ChEBI" id="CHEBI:15377"/>
        <dbReference type="ChEBI" id="CHEBI:15378"/>
        <dbReference type="ChEBI" id="CHEBI:30616"/>
        <dbReference type="ChEBI" id="CHEBI:43474"/>
        <dbReference type="ChEBI" id="CHEBI:456216"/>
        <dbReference type="EC" id="3.6.4.13"/>
    </reaction>
</comment>
<sequence length="521" mass="57884">TSTGPVKKKRKVNDPRKVVFDWDGGDDTTHADQDPLYNQRQAPRFYGRGTLGGLADSAAETSEAYARAIHERAPEQAAELLAFEKRHADKKGWDDRHWSDKTLAEMRERDWRIFKEDYAIQTKGSAIPQPIRHWEEADFPRPVMEVIKQVGYDQPTPIQRATIPIGLQGRDIIGIAETGSGKTASFVLPMLVYIQSLPALDPSHRNDGPYAIVLAPTRELAQQIEQETRKFASSLGLNVVSIVGGRSIEEQSFNLSKGCEIVIATPGRLLDCLERHVLVLSQCTYVVMDEADRMVDLGFEEAVNEVLDALPVHNMKPDSDAAEDPTRMTAMIGGKERYRQTVMFSATMPQAVEKLARKYLRRPATVIIGNAGQVVDTVEQRIEMCTGDERRKKRLEQVLASGEFDRPVIVFVNTKKLCDYVSRVCNDCGWHAVTLHGGKSQDQREASLAKLRSGQADVLVATDLAGRGIDVPGVTLVVNFGMAKTIEDYVHRIGRTGRAGRKGVALTLIGDEDSELFYALK</sequence>
<dbReference type="EC" id="3.6.4.13" evidence="2"/>
<feature type="compositionally biased region" description="Basic residues" evidence="15">
    <location>
        <begin position="1"/>
        <end position="11"/>
    </location>
</feature>
<dbReference type="PROSITE" id="PS51194">
    <property type="entry name" value="HELICASE_CTER"/>
    <property type="match status" value="1"/>
</dbReference>
<dbReference type="SMART" id="SM00487">
    <property type="entry name" value="DEXDc"/>
    <property type="match status" value="1"/>
</dbReference>
<dbReference type="SMART" id="SM00490">
    <property type="entry name" value="HELICc"/>
    <property type="match status" value="1"/>
</dbReference>
<evidence type="ECO:0000259" key="18">
    <source>
        <dbReference type="PROSITE" id="PS51195"/>
    </source>
</evidence>
<feature type="non-terminal residue" evidence="19">
    <location>
        <position position="1"/>
    </location>
</feature>
<evidence type="ECO:0000256" key="5">
    <source>
        <dbReference type="ARBA" id="ARBA00022801"/>
    </source>
</evidence>
<dbReference type="PROSITE" id="PS00039">
    <property type="entry name" value="DEAD_ATP_HELICASE"/>
    <property type="match status" value="1"/>
</dbReference>
<organism evidence="19 20">
    <name type="scientific">Protomyces lactucae-debilis</name>
    <dbReference type="NCBI Taxonomy" id="2754530"/>
    <lineage>
        <taxon>Eukaryota</taxon>
        <taxon>Fungi</taxon>
        <taxon>Dikarya</taxon>
        <taxon>Ascomycota</taxon>
        <taxon>Taphrinomycotina</taxon>
        <taxon>Taphrinomycetes</taxon>
        <taxon>Taphrinales</taxon>
        <taxon>Protomycetaceae</taxon>
        <taxon>Protomyces</taxon>
    </lineage>
</organism>
<evidence type="ECO:0000256" key="6">
    <source>
        <dbReference type="ARBA" id="ARBA00022806"/>
    </source>
</evidence>
<evidence type="ECO:0000256" key="4">
    <source>
        <dbReference type="ARBA" id="ARBA00022741"/>
    </source>
</evidence>
<proteinExistence type="inferred from homology"/>
<gene>
    <name evidence="19" type="ORF">BCR37DRAFT_337647</name>
</gene>
<dbReference type="SUPFAM" id="SSF52540">
    <property type="entry name" value="P-loop containing nucleoside triphosphate hydrolases"/>
    <property type="match status" value="1"/>
</dbReference>
<dbReference type="InterPro" id="IPR011545">
    <property type="entry name" value="DEAD/DEAH_box_helicase_dom"/>
</dbReference>